<feature type="transmembrane region" description="Helical" evidence="8">
    <location>
        <begin position="37"/>
        <end position="58"/>
    </location>
</feature>
<keyword evidence="5 8" id="KW-1133">Transmembrane helix</keyword>
<dbReference type="GO" id="GO:0005783">
    <property type="term" value="C:endoplasmic reticulum"/>
    <property type="evidence" value="ECO:0007669"/>
    <property type="project" value="TreeGrafter"/>
</dbReference>
<feature type="transmembrane region" description="Helical" evidence="8">
    <location>
        <begin position="79"/>
        <end position="102"/>
    </location>
</feature>
<evidence type="ECO:0000256" key="6">
    <source>
        <dbReference type="ARBA" id="ARBA00023136"/>
    </source>
</evidence>
<dbReference type="GO" id="GO:0005794">
    <property type="term" value="C:Golgi apparatus"/>
    <property type="evidence" value="ECO:0007669"/>
    <property type="project" value="TreeGrafter"/>
</dbReference>
<dbReference type="PANTHER" id="PTHR22883:SF286">
    <property type="entry name" value="PROTEIN S-ACYLTRANSFERASE 17-RELATED"/>
    <property type="match status" value="1"/>
</dbReference>
<keyword evidence="4 8" id="KW-0812">Transmembrane</keyword>
<dbReference type="PANTHER" id="PTHR22883">
    <property type="entry name" value="ZINC FINGER DHHC DOMAIN CONTAINING PROTEIN"/>
    <property type="match status" value="1"/>
</dbReference>
<evidence type="ECO:0000256" key="1">
    <source>
        <dbReference type="ARBA" id="ARBA00004127"/>
    </source>
</evidence>
<comment type="subcellular location">
    <subcellularLocation>
        <location evidence="1">Endomembrane system</location>
        <topology evidence="1">Multi-pass membrane protein</topology>
    </subcellularLocation>
</comment>
<comment type="catalytic activity">
    <reaction evidence="8">
        <text>L-cysteinyl-[protein] + hexadecanoyl-CoA = S-hexadecanoyl-L-cysteinyl-[protein] + CoA</text>
        <dbReference type="Rhea" id="RHEA:36683"/>
        <dbReference type="Rhea" id="RHEA-COMP:10131"/>
        <dbReference type="Rhea" id="RHEA-COMP:11032"/>
        <dbReference type="ChEBI" id="CHEBI:29950"/>
        <dbReference type="ChEBI" id="CHEBI:57287"/>
        <dbReference type="ChEBI" id="CHEBI:57379"/>
        <dbReference type="ChEBI" id="CHEBI:74151"/>
        <dbReference type="EC" id="2.3.1.225"/>
    </reaction>
</comment>
<evidence type="ECO:0000256" key="3">
    <source>
        <dbReference type="ARBA" id="ARBA00022679"/>
    </source>
</evidence>
<feature type="transmembrane region" description="Helical" evidence="8">
    <location>
        <begin position="269"/>
        <end position="288"/>
    </location>
</feature>
<dbReference type="GO" id="GO:0019706">
    <property type="term" value="F:protein-cysteine S-palmitoyltransferase activity"/>
    <property type="evidence" value="ECO:0007669"/>
    <property type="project" value="UniProtKB-EC"/>
</dbReference>
<evidence type="ECO:0000313" key="11">
    <source>
        <dbReference type="Proteomes" id="UP001157006"/>
    </source>
</evidence>
<evidence type="ECO:0000256" key="2">
    <source>
        <dbReference type="ARBA" id="ARBA00008574"/>
    </source>
</evidence>
<feature type="domain" description="Palmitoyltransferase DHHC" evidence="9">
    <location>
        <begin position="158"/>
        <end position="306"/>
    </location>
</feature>
<dbReference type="GO" id="GO:1902884">
    <property type="term" value="P:positive regulation of response to oxidative stress"/>
    <property type="evidence" value="ECO:0007669"/>
    <property type="project" value="EnsemblPlants"/>
</dbReference>
<dbReference type="AlphaFoldDB" id="A0AAV1B265"/>
<dbReference type="InterPro" id="IPR001594">
    <property type="entry name" value="Palmitoyltrfase_DHHC"/>
</dbReference>
<feature type="transmembrane region" description="Helical" evidence="8">
    <location>
        <begin position="204"/>
        <end position="228"/>
    </location>
</feature>
<dbReference type="PROSITE" id="PS50216">
    <property type="entry name" value="DHHC"/>
    <property type="match status" value="1"/>
</dbReference>
<dbReference type="Pfam" id="PF01529">
    <property type="entry name" value="DHHC"/>
    <property type="match status" value="1"/>
</dbReference>
<sequence length="412" mass="46975">MGVGLLLACHGLVTALVVVSFLCGRWPIFEGTFIQRINYFITFGAYDYFLRFVGAVFGSKCTDAVLSVEYYCCDRPNPLLQIIYLVIISFTYYFVASSSFVYIPGYYLSATHKYTSFFAAAVGILLFLLTSFCDPGTIKAENVSQYLAAYPYDNIIFSEKECSTCKIPKPARSKHCSICNRCVARFDHHCGWMNNCIGERNTRYFMAFLLWHFLLCMYGTVAVCLILAGRLKELKVVYILTVYYGIENSFWDLAPHVAQWLLGSYNTQILLIVFLAIVGMLLAGFSGYHAKLCLSNTTTNETFKWQDYMDWQRKFKEAQASAAALRQSISGINGEKKQPISRNKWKAFFRRSPLEDVVVVKNNVYNKGFLHNIQEVISPLSTRQSFTQTKLKEVISPLSTRQSFTQTKLKSR</sequence>
<name>A0AAV1B265_VICFA</name>
<dbReference type="GO" id="GO:1901002">
    <property type="term" value="P:positive regulation of response to salt stress"/>
    <property type="evidence" value="ECO:0007669"/>
    <property type="project" value="EnsemblPlants"/>
</dbReference>
<protein>
    <recommendedName>
        <fullName evidence="8">S-acyltransferase</fullName>
        <ecNumber evidence="8">2.3.1.225</ecNumber>
    </recommendedName>
    <alternativeName>
        <fullName evidence="8">Palmitoyltransferase</fullName>
    </alternativeName>
</protein>
<comment type="domain">
    <text evidence="8">The DHHC domain is required for palmitoyltransferase activity.</text>
</comment>
<gene>
    <name evidence="10" type="ORF">VFH_V182400</name>
</gene>
<keyword evidence="11" id="KW-1185">Reference proteome</keyword>
<evidence type="ECO:0000313" key="10">
    <source>
        <dbReference type="EMBL" id="CAI8615507.1"/>
    </source>
</evidence>
<reference evidence="10 11" key="1">
    <citation type="submission" date="2023-01" db="EMBL/GenBank/DDBJ databases">
        <authorList>
            <person name="Kreplak J."/>
        </authorList>
    </citation>
    <scope>NUCLEOTIDE SEQUENCE [LARGE SCALE GENOMIC DNA]</scope>
</reference>
<evidence type="ECO:0000256" key="4">
    <source>
        <dbReference type="ARBA" id="ARBA00022692"/>
    </source>
</evidence>
<dbReference type="Proteomes" id="UP001157006">
    <property type="component" value="Chromosome 5"/>
</dbReference>
<evidence type="ECO:0000259" key="9">
    <source>
        <dbReference type="Pfam" id="PF01529"/>
    </source>
</evidence>
<dbReference type="GO" id="GO:0006612">
    <property type="term" value="P:protein targeting to membrane"/>
    <property type="evidence" value="ECO:0007669"/>
    <property type="project" value="EnsemblPlants"/>
</dbReference>
<accession>A0AAV1B265</accession>
<evidence type="ECO:0000256" key="8">
    <source>
        <dbReference type="RuleBase" id="RU079119"/>
    </source>
</evidence>
<evidence type="ECO:0000256" key="7">
    <source>
        <dbReference type="ARBA" id="ARBA00023315"/>
    </source>
</evidence>
<keyword evidence="7 8" id="KW-0012">Acyltransferase</keyword>
<comment type="similarity">
    <text evidence="2 8">Belongs to the DHHC palmitoyltransferase family.</text>
</comment>
<evidence type="ECO:0000256" key="5">
    <source>
        <dbReference type="ARBA" id="ARBA00022989"/>
    </source>
</evidence>
<keyword evidence="3 8" id="KW-0808">Transferase</keyword>
<proteinExistence type="inferred from homology"/>
<dbReference type="EC" id="2.3.1.225" evidence="8"/>
<dbReference type="EMBL" id="OX451740">
    <property type="protein sequence ID" value="CAI8615507.1"/>
    <property type="molecule type" value="Genomic_DNA"/>
</dbReference>
<dbReference type="InterPro" id="IPR039859">
    <property type="entry name" value="PFA4/ZDH16/20/ERF2-like"/>
</dbReference>
<feature type="transmembrane region" description="Helical" evidence="8">
    <location>
        <begin position="114"/>
        <end position="133"/>
    </location>
</feature>
<organism evidence="10 11">
    <name type="scientific">Vicia faba</name>
    <name type="common">Broad bean</name>
    <name type="synonym">Faba vulgaris</name>
    <dbReference type="NCBI Taxonomy" id="3906"/>
    <lineage>
        <taxon>Eukaryota</taxon>
        <taxon>Viridiplantae</taxon>
        <taxon>Streptophyta</taxon>
        <taxon>Embryophyta</taxon>
        <taxon>Tracheophyta</taxon>
        <taxon>Spermatophyta</taxon>
        <taxon>Magnoliopsida</taxon>
        <taxon>eudicotyledons</taxon>
        <taxon>Gunneridae</taxon>
        <taxon>Pentapetalae</taxon>
        <taxon>rosids</taxon>
        <taxon>fabids</taxon>
        <taxon>Fabales</taxon>
        <taxon>Fabaceae</taxon>
        <taxon>Papilionoideae</taxon>
        <taxon>50 kb inversion clade</taxon>
        <taxon>NPAAA clade</taxon>
        <taxon>Hologalegina</taxon>
        <taxon>IRL clade</taxon>
        <taxon>Fabeae</taxon>
        <taxon>Vicia</taxon>
    </lineage>
</organism>
<keyword evidence="6 8" id="KW-0472">Membrane</keyword>